<dbReference type="GO" id="GO:0004673">
    <property type="term" value="F:protein histidine kinase activity"/>
    <property type="evidence" value="ECO:0007669"/>
    <property type="project" value="UniProtKB-EC"/>
</dbReference>
<dbReference type="EMBL" id="QFLI01000005">
    <property type="protein sequence ID" value="PXY00866.1"/>
    <property type="molecule type" value="Genomic_DNA"/>
</dbReference>
<keyword evidence="4" id="KW-0547">Nucleotide-binding</keyword>
<dbReference type="EC" id="2.7.13.3" evidence="2"/>
<dbReference type="OrthoDB" id="1931120at2"/>
<feature type="transmembrane region" description="Helical" evidence="8">
    <location>
        <begin position="33"/>
        <end position="53"/>
    </location>
</feature>
<comment type="catalytic activity">
    <reaction evidence="1">
        <text>ATP + protein L-histidine = ADP + protein N-phospho-L-histidine.</text>
        <dbReference type="EC" id="2.7.13.3"/>
    </reaction>
</comment>
<evidence type="ECO:0000256" key="1">
    <source>
        <dbReference type="ARBA" id="ARBA00000085"/>
    </source>
</evidence>
<dbReference type="PROSITE" id="PS50109">
    <property type="entry name" value="HIS_KIN"/>
    <property type="match status" value="1"/>
</dbReference>
<accession>A0A2V3ZX07</accession>
<evidence type="ECO:0000256" key="6">
    <source>
        <dbReference type="ARBA" id="ARBA00022840"/>
    </source>
</evidence>
<evidence type="ECO:0000313" key="12">
    <source>
        <dbReference type="Proteomes" id="UP000248079"/>
    </source>
</evidence>
<dbReference type="GO" id="GO:0000160">
    <property type="term" value="P:phosphorelay signal transduction system"/>
    <property type="evidence" value="ECO:0007669"/>
    <property type="project" value="UniProtKB-KW"/>
</dbReference>
<dbReference type="SUPFAM" id="SSF55874">
    <property type="entry name" value="ATPase domain of HSP90 chaperone/DNA topoisomerase II/histidine kinase"/>
    <property type="match status" value="1"/>
</dbReference>
<dbReference type="PANTHER" id="PTHR43065">
    <property type="entry name" value="SENSOR HISTIDINE KINASE"/>
    <property type="match status" value="1"/>
</dbReference>
<evidence type="ECO:0000256" key="2">
    <source>
        <dbReference type="ARBA" id="ARBA00012438"/>
    </source>
</evidence>
<evidence type="ECO:0000259" key="10">
    <source>
        <dbReference type="PROSITE" id="PS50112"/>
    </source>
</evidence>
<dbReference type="GO" id="GO:0005524">
    <property type="term" value="F:ATP binding"/>
    <property type="evidence" value="ECO:0007669"/>
    <property type="project" value="UniProtKB-KW"/>
</dbReference>
<dbReference type="InterPro" id="IPR005467">
    <property type="entry name" value="His_kinase_dom"/>
</dbReference>
<comment type="caution">
    <text evidence="11">The sequence shown here is derived from an EMBL/GenBank/DDBJ whole genome shotgun (WGS) entry which is preliminary data.</text>
</comment>
<keyword evidence="12" id="KW-1185">Reference proteome</keyword>
<dbReference type="PROSITE" id="PS50112">
    <property type="entry name" value="PAS"/>
    <property type="match status" value="1"/>
</dbReference>
<protein>
    <recommendedName>
        <fullName evidence="2">histidine kinase</fullName>
        <ecNumber evidence="2">2.7.13.3</ecNumber>
    </recommendedName>
</protein>
<dbReference type="SMART" id="SM00387">
    <property type="entry name" value="HATPase_c"/>
    <property type="match status" value="1"/>
</dbReference>
<proteinExistence type="predicted"/>
<dbReference type="InterPro" id="IPR035965">
    <property type="entry name" value="PAS-like_dom_sf"/>
</dbReference>
<evidence type="ECO:0000256" key="4">
    <source>
        <dbReference type="ARBA" id="ARBA00022741"/>
    </source>
</evidence>
<evidence type="ECO:0000256" key="7">
    <source>
        <dbReference type="ARBA" id="ARBA00023012"/>
    </source>
</evidence>
<keyword evidence="6" id="KW-0067">ATP-binding</keyword>
<dbReference type="CDD" id="cd00130">
    <property type="entry name" value="PAS"/>
    <property type="match status" value="1"/>
</dbReference>
<evidence type="ECO:0000256" key="3">
    <source>
        <dbReference type="ARBA" id="ARBA00022679"/>
    </source>
</evidence>
<evidence type="ECO:0000256" key="8">
    <source>
        <dbReference type="SAM" id="Phobius"/>
    </source>
</evidence>
<dbReference type="AlphaFoldDB" id="A0A2V3ZX07"/>
<dbReference type="InterPro" id="IPR003594">
    <property type="entry name" value="HATPase_dom"/>
</dbReference>
<dbReference type="Pfam" id="PF13188">
    <property type="entry name" value="PAS_8"/>
    <property type="match status" value="1"/>
</dbReference>
<keyword evidence="3" id="KW-0808">Transferase</keyword>
<dbReference type="PRINTS" id="PR00344">
    <property type="entry name" value="BCTRLSENSOR"/>
</dbReference>
<dbReference type="InterPro" id="IPR036890">
    <property type="entry name" value="HATPase_C_sf"/>
</dbReference>
<dbReference type="InterPro" id="IPR000014">
    <property type="entry name" value="PAS"/>
</dbReference>
<organism evidence="11 12">
    <name type="scientific">Marinifilum breve</name>
    <dbReference type="NCBI Taxonomy" id="2184082"/>
    <lineage>
        <taxon>Bacteria</taxon>
        <taxon>Pseudomonadati</taxon>
        <taxon>Bacteroidota</taxon>
        <taxon>Bacteroidia</taxon>
        <taxon>Marinilabiliales</taxon>
        <taxon>Marinifilaceae</taxon>
    </lineage>
</organism>
<evidence type="ECO:0000313" key="11">
    <source>
        <dbReference type="EMBL" id="PXY00866.1"/>
    </source>
</evidence>
<name>A0A2V3ZX07_9BACT</name>
<dbReference type="Gene3D" id="3.30.565.10">
    <property type="entry name" value="Histidine kinase-like ATPase, C-terminal domain"/>
    <property type="match status" value="1"/>
</dbReference>
<dbReference type="Gene3D" id="3.30.450.20">
    <property type="entry name" value="PAS domain"/>
    <property type="match status" value="1"/>
</dbReference>
<dbReference type="PANTHER" id="PTHR43065:SF46">
    <property type="entry name" value="C4-DICARBOXYLATE TRANSPORT SENSOR PROTEIN DCTB"/>
    <property type="match status" value="1"/>
</dbReference>
<dbReference type="Proteomes" id="UP000248079">
    <property type="component" value="Unassembled WGS sequence"/>
</dbReference>
<keyword evidence="5" id="KW-0418">Kinase</keyword>
<gene>
    <name evidence="11" type="ORF">DF185_13285</name>
</gene>
<dbReference type="Pfam" id="PF02518">
    <property type="entry name" value="HATPase_c"/>
    <property type="match status" value="1"/>
</dbReference>
<keyword evidence="8" id="KW-1133">Transmembrane helix</keyword>
<dbReference type="InterPro" id="IPR004358">
    <property type="entry name" value="Sig_transdc_His_kin-like_C"/>
</dbReference>
<keyword evidence="8" id="KW-0812">Transmembrane</keyword>
<evidence type="ECO:0000256" key="5">
    <source>
        <dbReference type="ARBA" id="ARBA00022777"/>
    </source>
</evidence>
<feature type="domain" description="Histidine kinase" evidence="9">
    <location>
        <begin position="254"/>
        <end position="472"/>
    </location>
</feature>
<dbReference type="SUPFAM" id="SSF55785">
    <property type="entry name" value="PYP-like sensor domain (PAS domain)"/>
    <property type="match status" value="1"/>
</dbReference>
<keyword evidence="7" id="KW-0902">Two-component regulatory system</keyword>
<reference evidence="11 12" key="1">
    <citation type="submission" date="2018-05" db="EMBL/GenBank/DDBJ databases">
        <title>Marinifilum breve JC075T sp. nov., a marine bacterium isolated from Yongle Blue Hole in the South China Sea.</title>
        <authorList>
            <person name="Fu T."/>
        </authorList>
    </citation>
    <scope>NUCLEOTIDE SEQUENCE [LARGE SCALE GENOMIC DNA]</scope>
    <source>
        <strain evidence="11 12">JC075</strain>
    </source>
</reference>
<keyword evidence="8" id="KW-0472">Membrane</keyword>
<sequence>MPETFQPYQHSWAFLVKPSTIKSRSMGYKNYNLALWIRMLILLTTAISCGYAIATASYLSLSFFALMMLLEVWELTRFLNKTHKQIDFFIKAIKNEDTTLRFPEKSGNSIINELHHSLNELNGILQQVQTKSRIREKYFGEILQNISTGVIVLSENTHITDVNSAALELLGLPALTHISQLNRIDTRFTNSLLEISNRQKQVLELSTPKERVQISTACSVIRIDQEDIKLITLQDIRGELERKEVDAWIKLIRVLSHEIMNSLAPVTSIAQSLKRIWEEKSEMIVDENLETEVGKTVNGLGVITEMSEALIHFVKSYRMLSKPPKPILSSVNSIEFFDRLSILLSPIKEEFAGELQIQTPKRSFDFVADEQMIVQVIINLVKNAKEAFNGEAETGKISVNCNKKGPICEINVVDNGPGIPAEIADEIFIPFFTTKTNGSGVGLSYSRQIIRAHGGSLYCSSKPNQTVFKLRW</sequence>
<evidence type="ECO:0000259" key="9">
    <source>
        <dbReference type="PROSITE" id="PS50109"/>
    </source>
</evidence>
<feature type="domain" description="PAS" evidence="10">
    <location>
        <begin position="135"/>
        <end position="172"/>
    </location>
</feature>